<dbReference type="KEGG" id="esc:Entcl_0879"/>
<protein>
    <submittedName>
        <fullName evidence="2">Uncharacterized protein</fullName>
    </submittedName>
</protein>
<feature type="transmembrane region" description="Helical" evidence="1">
    <location>
        <begin position="12"/>
        <end position="33"/>
    </location>
</feature>
<organism evidence="2 3">
    <name type="scientific">Enterobacter lignolyticus (strain SCF1)</name>
    <dbReference type="NCBI Taxonomy" id="701347"/>
    <lineage>
        <taxon>Bacteria</taxon>
        <taxon>Pseudomonadati</taxon>
        <taxon>Pseudomonadota</taxon>
        <taxon>Gammaproteobacteria</taxon>
        <taxon>Enterobacterales</taxon>
        <taxon>Enterobacteriaceae</taxon>
        <taxon>Pluralibacter</taxon>
    </lineage>
</organism>
<keyword evidence="1" id="KW-1133">Transmembrane helix</keyword>
<dbReference type="EMBL" id="CP002272">
    <property type="protein sequence ID" value="ADO47151.1"/>
    <property type="molecule type" value="Genomic_DNA"/>
</dbReference>
<evidence type="ECO:0000313" key="2">
    <source>
        <dbReference type="EMBL" id="ADO47151.1"/>
    </source>
</evidence>
<dbReference type="HOGENOM" id="CLU_3373640_0_0_6"/>
<sequence length="34" mass="3810">MRRYSFEIMLGILLLCGVIAAIILLSTVFTPAWP</sequence>
<proteinExistence type="predicted"/>
<dbReference type="Proteomes" id="UP000006872">
    <property type="component" value="Chromosome"/>
</dbReference>
<gene>
    <name evidence="2" type="ordered locus">Entcl_0879</name>
</gene>
<reference evidence="3" key="1">
    <citation type="submission" date="2010-10" db="EMBL/GenBank/DDBJ databases">
        <title>Complete sequence of Enterobacter cloacae SCF1.</title>
        <authorList>
            <consortium name="US DOE Joint Genome Institute"/>
            <person name="Lucas S."/>
            <person name="Copeland A."/>
            <person name="Lapidus A."/>
            <person name="Cheng J.-F."/>
            <person name="Bruce D."/>
            <person name="Goodwin L."/>
            <person name="Pitluck S."/>
            <person name="Davenport K."/>
            <person name="Detter J.C."/>
            <person name="Han C."/>
            <person name="Tapia R."/>
            <person name="Land M."/>
            <person name="Hauser L."/>
            <person name="Chang Y.-J."/>
            <person name="Jeffries C."/>
            <person name="Kyrpides N."/>
            <person name="Ivanova N."/>
            <person name="Mikhailova N."/>
            <person name="DeAngelis K."/>
            <person name="Arkin A.P."/>
            <person name="Chivian D."/>
            <person name="Edwards B."/>
            <person name="Woo H."/>
            <person name="Hazen T.C."/>
            <person name="Woyke T."/>
        </authorList>
    </citation>
    <scope>NUCLEOTIDE SEQUENCE [LARGE SCALE GENOMIC DNA]</scope>
    <source>
        <strain evidence="3">SCF1</strain>
    </source>
</reference>
<dbReference type="AlphaFoldDB" id="E3G502"/>
<evidence type="ECO:0000256" key="1">
    <source>
        <dbReference type="SAM" id="Phobius"/>
    </source>
</evidence>
<keyword evidence="3" id="KW-1185">Reference proteome</keyword>
<name>E3G502_ENTLS</name>
<keyword evidence="1" id="KW-0812">Transmembrane</keyword>
<reference evidence="2 3" key="2">
    <citation type="journal article" date="2011" name="Stand. Genomic Sci.">
        <title>Complete genome sequence of 'Enterobacter lignolyticus' SCF1.</title>
        <authorList>
            <person name="Deangelis K.M."/>
            <person name="D'Haeseleer P."/>
            <person name="Chivian D."/>
            <person name="Fortney J.L."/>
            <person name="Khudyakov J."/>
            <person name="Simmons B."/>
            <person name="Woo H."/>
            <person name="Arkin A.P."/>
            <person name="Davenport K.W."/>
            <person name="Goodwin L."/>
            <person name="Chen A."/>
            <person name="Ivanova N."/>
            <person name="Kyrpides N.C."/>
            <person name="Mavromatis K."/>
            <person name="Woyke T."/>
            <person name="Hazen T.C."/>
        </authorList>
    </citation>
    <scope>NUCLEOTIDE SEQUENCE [LARGE SCALE GENOMIC DNA]</scope>
    <source>
        <strain evidence="2 3">SCF1</strain>
    </source>
</reference>
<accession>E3G502</accession>
<evidence type="ECO:0000313" key="3">
    <source>
        <dbReference type="Proteomes" id="UP000006872"/>
    </source>
</evidence>
<keyword evidence="1" id="KW-0472">Membrane</keyword>